<gene>
    <name evidence="2" type="ORF">PV327_011043</name>
</gene>
<proteinExistence type="predicted"/>
<accession>A0AA39C8M1</accession>
<evidence type="ECO:0000313" key="3">
    <source>
        <dbReference type="Proteomes" id="UP001168972"/>
    </source>
</evidence>
<sequence length="376" mass="42812">NNEKSVAKYALVEFIEERTDNGKISIECVPSSWVKFDKKIGKRSVKFLTQPYGPEDIRMIHDLIKKCAPTPQIWPRFPIILKGDAGKYLKVFKTDSETRGTEKYRNITQKFKDKSERDLLNTSNSSSCNSDSKYITHKNRRGKKKKRFEVISQHHSKDRNNNFGFTGNSKQKSAINSSRNSDNSAGVGNVSTMSNRNIAISTDPNITAKSVQNHNNSEEKGVEGYIDNAEMPDLTHMNRDLVCLYVAIKKLSLQIATMDQNQQLMINTLELPQLTSNSIISTSTFFMKHNFLKIETVDEFEILESNPDEDPEYLNDYVKGCFGMLKLILQSHTNDGSAVTERIFYSALSRCLTDSKDWDGNRVNWSILPTVPIQEQ</sequence>
<reference evidence="2" key="1">
    <citation type="journal article" date="2023" name="bioRxiv">
        <title>Scaffold-level genome assemblies of two parasitoid biocontrol wasps reveal the parthenogenesis mechanism and an associated novel virus.</title>
        <authorList>
            <person name="Inwood S."/>
            <person name="Skelly J."/>
            <person name="Guhlin J."/>
            <person name="Harrop T."/>
            <person name="Goldson S."/>
            <person name="Dearden P."/>
        </authorList>
    </citation>
    <scope>NUCLEOTIDE SEQUENCE</scope>
    <source>
        <strain evidence="2">Lincoln</strain>
        <tissue evidence="2">Whole body</tissue>
    </source>
</reference>
<evidence type="ECO:0000313" key="2">
    <source>
        <dbReference type="EMBL" id="KAK0159500.1"/>
    </source>
</evidence>
<feature type="compositionally biased region" description="Low complexity" evidence="1">
    <location>
        <begin position="121"/>
        <end position="132"/>
    </location>
</feature>
<feature type="region of interest" description="Disordered" evidence="1">
    <location>
        <begin position="116"/>
        <end position="190"/>
    </location>
</feature>
<comment type="caution">
    <text evidence="2">The sequence shown here is derived from an EMBL/GenBank/DDBJ whole genome shotgun (WGS) entry which is preliminary data.</text>
</comment>
<protein>
    <submittedName>
        <fullName evidence="2">Uncharacterized protein</fullName>
    </submittedName>
</protein>
<dbReference type="Proteomes" id="UP001168972">
    <property type="component" value="Unassembled WGS sequence"/>
</dbReference>
<feature type="compositionally biased region" description="Polar residues" evidence="1">
    <location>
        <begin position="161"/>
        <end position="190"/>
    </location>
</feature>
<feature type="non-terminal residue" evidence="2">
    <location>
        <position position="1"/>
    </location>
</feature>
<dbReference type="EMBL" id="JAQQBR010001875">
    <property type="protein sequence ID" value="KAK0159500.1"/>
    <property type="molecule type" value="Genomic_DNA"/>
</dbReference>
<reference evidence="2" key="2">
    <citation type="submission" date="2023-03" db="EMBL/GenBank/DDBJ databases">
        <authorList>
            <person name="Inwood S.N."/>
            <person name="Skelly J.G."/>
            <person name="Guhlin J."/>
            <person name="Harrop T.W.R."/>
            <person name="Goldson S.G."/>
            <person name="Dearden P.K."/>
        </authorList>
    </citation>
    <scope>NUCLEOTIDE SEQUENCE</scope>
    <source>
        <strain evidence="2">Lincoln</strain>
        <tissue evidence="2">Whole body</tissue>
    </source>
</reference>
<dbReference type="AlphaFoldDB" id="A0AA39C8M1"/>
<keyword evidence="3" id="KW-1185">Reference proteome</keyword>
<feature type="compositionally biased region" description="Basic residues" evidence="1">
    <location>
        <begin position="135"/>
        <end position="147"/>
    </location>
</feature>
<name>A0AA39C8M1_MICHY</name>
<organism evidence="2 3">
    <name type="scientific">Microctonus hyperodae</name>
    <name type="common">Parasitoid wasp</name>
    <dbReference type="NCBI Taxonomy" id="165561"/>
    <lineage>
        <taxon>Eukaryota</taxon>
        <taxon>Metazoa</taxon>
        <taxon>Ecdysozoa</taxon>
        <taxon>Arthropoda</taxon>
        <taxon>Hexapoda</taxon>
        <taxon>Insecta</taxon>
        <taxon>Pterygota</taxon>
        <taxon>Neoptera</taxon>
        <taxon>Endopterygota</taxon>
        <taxon>Hymenoptera</taxon>
        <taxon>Apocrita</taxon>
        <taxon>Ichneumonoidea</taxon>
        <taxon>Braconidae</taxon>
        <taxon>Euphorinae</taxon>
        <taxon>Microctonus</taxon>
    </lineage>
</organism>
<evidence type="ECO:0000256" key="1">
    <source>
        <dbReference type="SAM" id="MobiDB-lite"/>
    </source>
</evidence>